<evidence type="ECO:0000313" key="2">
    <source>
        <dbReference type="Proteomes" id="UP000053105"/>
    </source>
</evidence>
<dbReference type="AlphaFoldDB" id="A0A0M9A1J9"/>
<evidence type="ECO:0000313" key="1">
    <source>
        <dbReference type="EMBL" id="KOX73919.1"/>
    </source>
</evidence>
<reference evidence="1 2" key="1">
    <citation type="submission" date="2015-07" db="EMBL/GenBank/DDBJ databases">
        <title>The genome of Melipona quadrifasciata.</title>
        <authorList>
            <person name="Pan H."/>
            <person name="Kapheim K."/>
        </authorList>
    </citation>
    <scope>NUCLEOTIDE SEQUENCE [LARGE SCALE GENOMIC DNA]</scope>
    <source>
        <strain evidence="1">0111107301</strain>
        <tissue evidence="1">Whole body</tissue>
    </source>
</reference>
<keyword evidence="2" id="KW-1185">Reference proteome</keyword>
<accession>A0A0M9A1J9</accession>
<proteinExistence type="predicted"/>
<gene>
    <name evidence="1" type="ORF">WN51_13997</name>
</gene>
<name>A0A0M9A1J9_9HYME</name>
<protein>
    <submittedName>
        <fullName evidence="1">Uncharacterized protein</fullName>
    </submittedName>
</protein>
<dbReference type="Proteomes" id="UP000053105">
    <property type="component" value="Unassembled WGS sequence"/>
</dbReference>
<organism evidence="1 2">
    <name type="scientific">Melipona quadrifasciata</name>
    <dbReference type="NCBI Taxonomy" id="166423"/>
    <lineage>
        <taxon>Eukaryota</taxon>
        <taxon>Metazoa</taxon>
        <taxon>Ecdysozoa</taxon>
        <taxon>Arthropoda</taxon>
        <taxon>Hexapoda</taxon>
        <taxon>Insecta</taxon>
        <taxon>Pterygota</taxon>
        <taxon>Neoptera</taxon>
        <taxon>Endopterygota</taxon>
        <taxon>Hymenoptera</taxon>
        <taxon>Apocrita</taxon>
        <taxon>Aculeata</taxon>
        <taxon>Apoidea</taxon>
        <taxon>Anthophila</taxon>
        <taxon>Apidae</taxon>
        <taxon>Melipona</taxon>
    </lineage>
</organism>
<sequence>MLMFDKQTNRHRGSKTEYEWKGGLGCREAGSIHVGLVEWSR</sequence>
<dbReference type="EMBL" id="KQ435794">
    <property type="protein sequence ID" value="KOX73919.1"/>
    <property type="molecule type" value="Genomic_DNA"/>
</dbReference>